<keyword evidence="2" id="KW-1185">Reference proteome</keyword>
<accession>A0ABN6IP70</accession>
<gene>
    <name evidence="1" type="ORF">MTY59_40910</name>
</gene>
<evidence type="ECO:0000313" key="2">
    <source>
        <dbReference type="Proteomes" id="UP000826012"/>
    </source>
</evidence>
<reference evidence="1 2" key="1">
    <citation type="submission" date="2021-07" db="EMBL/GenBank/DDBJ databases">
        <title>Complete genome sequence of nontuberculous Mycobacterium sp. TY59.</title>
        <authorList>
            <person name="Fukushima K."/>
        </authorList>
    </citation>
    <scope>NUCLEOTIDE SEQUENCE [LARGE SCALE GENOMIC DNA]</scope>
    <source>
        <strain evidence="1 2">TY59</strain>
    </source>
</reference>
<reference evidence="1 2" key="2">
    <citation type="submission" date="2021-07" db="EMBL/GenBank/DDBJ databases">
        <authorList>
            <person name="Matsumoto Y."/>
            <person name="Motooka D."/>
            <person name="Nakamura S."/>
        </authorList>
    </citation>
    <scope>NUCLEOTIDE SEQUENCE [LARGE SCALE GENOMIC DNA]</scope>
    <source>
        <strain evidence="1 2">TY59</strain>
    </source>
</reference>
<organism evidence="1 2">
    <name type="scientific">Mycobacterium senriense</name>
    <dbReference type="NCBI Taxonomy" id="2775496"/>
    <lineage>
        <taxon>Bacteria</taxon>
        <taxon>Bacillati</taxon>
        <taxon>Actinomycetota</taxon>
        <taxon>Actinomycetes</taxon>
        <taxon>Mycobacteriales</taxon>
        <taxon>Mycobacteriaceae</taxon>
        <taxon>Mycobacterium</taxon>
        <taxon>Mycobacterium avium complex (MAC)</taxon>
    </lineage>
</organism>
<evidence type="ECO:0008006" key="3">
    <source>
        <dbReference type="Google" id="ProtNLM"/>
    </source>
</evidence>
<sequence length="92" mass="9800">MPPGWVLVGAIEDANCQSTASEHGGQGRAGVLSPDGQDYRAAVDRVYADDPNCDEEVDAELGTLARRLALTLSRGDVRSREQKHALKPVGVL</sequence>
<protein>
    <recommendedName>
        <fullName evidence="3">DUF222 domain-containing protein</fullName>
    </recommendedName>
</protein>
<name>A0ABN6IP70_9MYCO</name>
<dbReference type="EMBL" id="AP024828">
    <property type="protein sequence ID" value="BCZ24236.1"/>
    <property type="molecule type" value="Genomic_DNA"/>
</dbReference>
<dbReference type="Proteomes" id="UP000826012">
    <property type="component" value="Chromosome"/>
</dbReference>
<proteinExistence type="predicted"/>
<evidence type="ECO:0000313" key="1">
    <source>
        <dbReference type="EMBL" id="BCZ24236.1"/>
    </source>
</evidence>